<dbReference type="STRING" id="795797.HacjB3_05530"/>
<dbReference type="GeneID" id="9418910"/>
<gene>
    <name evidence="2" type="ordered locus">HacjB3_05530</name>
    <name evidence="3" type="ORF">C497_03895</name>
</gene>
<dbReference type="RefSeq" id="WP_008414639.1">
    <property type="nucleotide sequence ID" value="NC_014297.1"/>
</dbReference>
<protein>
    <submittedName>
        <fullName evidence="2">Uncharacterized protein</fullName>
    </submittedName>
</protein>
<reference evidence="2 4" key="1">
    <citation type="journal article" date="2010" name="J. Bacteriol.">
        <title>Complete genome sequence of Halalkalicoccus jeotgali B3(T), an extremely halophilic archaeon.</title>
        <authorList>
            <person name="Roh S.W."/>
            <person name="Nam Y.D."/>
            <person name="Nam S.H."/>
            <person name="Choi S.H."/>
            <person name="Park H.S."/>
            <person name="Bae J.W."/>
        </authorList>
    </citation>
    <scope>NUCLEOTIDE SEQUENCE [LARGE SCALE GENOMIC DNA]</scope>
    <source>
        <strain evidence="2">B3</strain>
        <strain evidence="4">DSM 18796 / CECT 7217 / JCM 14584 / KCTC 4019 / B3</strain>
    </source>
</reference>
<sequence length="71" mass="7854">MSQYDERDDWGASRGTYGPRDYPPRHRSLKLYHKMTSEDGVTIFDPNGIGGDEGTWIAALPGVATSLPDAR</sequence>
<dbReference type="PATRIC" id="fig|795797.18.peg.1107"/>
<dbReference type="EMBL" id="CP002062">
    <property type="protein sequence ID" value="ADJ14497.1"/>
    <property type="molecule type" value="Genomic_DNA"/>
</dbReference>
<dbReference type="Proteomes" id="UP000011645">
    <property type="component" value="Unassembled WGS sequence"/>
</dbReference>
<name>D8J9X5_HALJB</name>
<dbReference type="Proteomes" id="UP000000390">
    <property type="component" value="Chromosome"/>
</dbReference>
<reference evidence="3 5" key="2">
    <citation type="journal article" date="2014" name="PLoS Genet.">
        <title>Phylogenetically driven sequencing of extremely halophilic archaea reveals strategies for static and dynamic osmo-response.</title>
        <authorList>
            <person name="Becker E.A."/>
            <person name="Seitzer P.M."/>
            <person name="Tritt A."/>
            <person name="Larsen D."/>
            <person name="Krusor M."/>
            <person name="Yao A.I."/>
            <person name="Wu D."/>
            <person name="Madern D."/>
            <person name="Eisen J.A."/>
            <person name="Darling A.E."/>
            <person name="Facciotti M.T."/>
        </authorList>
    </citation>
    <scope>NUCLEOTIDE SEQUENCE [LARGE SCALE GENOMIC DNA]</scope>
    <source>
        <strain evidence="3">B3</strain>
        <strain evidence="5">DSM 18796 / CECT 7217 / JCM 14584 / KCTC 4019 / B3</strain>
    </source>
</reference>
<accession>D8J9X5</accession>
<evidence type="ECO:0000313" key="2">
    <source>
        <dbReference type="EMBL" id="ADJ14497.1"/>
    </source>
</evidence>
<evidence type="ECO:0000313" key="4">
    <source>
        <dbReference type="Proteomes" id="UP000000390"/>
    </source>
</evidence>
<organism evidence="2 4">
    <name type="scientific">Halalkalicoccus jeotgali (strain DSM 18796 / CECT 7217 / JCM 14584 / KCTC 4019 / B3)</name>
    <dbReference type="NCBI Taxonomy" id="795797"/>
    <lineage>
        <taxon>Archaea</taxon>
        <taxon>Methanobacteriati</taxon>
        <taxon>Methanobacteriota</taxon>
        <taxon>Stenosarchaea group</taxon>
        <taxon>Halobacteria</taxon>
        <taxon>Halobacteriales</taxon>
        <taxon>Halococcaceae</taxon>
        <taxon>Halalkalicoccus</taxon>
    </lineage>
</organism>
<dbReference type="KEGG" id="hje:HacjB3_05530"/>
<dbReference type="EMBL" id="AOHV01000010">
    <property type="protein sequence ID" value="ELY40209.1"/>
    <property type="molecule type" value="Genomic_DNA"/>
</dbReference>
<keyword evidence="5" id="KW-1185">Reference proteome</keyword>
<dbReference type="AlphaFoldDB" id="D8J9X5"/>
<feature type="region of interest" description="Disordered" evidence="1">
    <location>
        <begin position="1"/>
        <end position="25"/>
    </location>
</feature>
<evidence type="ECO:0000313" key="3">
    <source>
        <dbReference type="EMBL" id="ELY40209.1"/>
    </source>
</evidence>
<evidence type="ECO:0000256" key="1">
    <source>
        <dbReference type="SAM" id="MobiDB-lite"/>
    </source>
</evidence>
<evidence type="ECO:0000313" key="5">
    <source>
        <dbReference type="Proteomes" id="UP000011645"/>
    </source>
</evidence>
<proteinExistence type="predicted"/>
<dbReference type="HOGENOM" id="CLU_2730214_0_0_2"/>